<protein>
    <submittedName>
        <fullName evidence="1">Hybrid-cluster NAD(P)-dependent oxidoreductase</fullName>
    </submittedName>
</protein>
<sequence>MDMSPRNDRTQLLICLSAITEAPGVKTFTFETAEQSWFRYAPGQFMTFELPEAGPDVLRSYTLSSAPSRPFTVSVTVKAQAESIGSRWMLDHLKPGMRLKAHGPSGVFTLQHHPAEKYLFISAGSGITPMMSMTRWLYDQGRAADVAFIHAARSPADIIFRDEVEWMAGRMQPFRLAWVVEDPSSRFWPGFRGRISTSLLPEMAPDFRNREIFCCGPEPFMAGIRAILTHAGFDMRDYHEESFHPAALEVPISSSVETSRLIFAQSGVEHDCRPGETVLMAAKGIGINIPSACQSGLCGTCRLRCLEGQVDMQHNGGILDEEIAEGYILACCSTPRGRVVIEG</sequence>
<dbReference type="EMBL" id="JAENHL010000007">
    <property type="protein sequence ID" value="MBK1867896.1"/>
    <property type="molecule type" value="Genomic_DNA"/>
</dbReference>
<keyword evidence="2" id="KW-1185">Reference proteome</keyword>
<evidence type="ECO:0000313" key="2">
    <source>
        <dbReference type="Proteomes" id="UP000616151"/>
    </source>
</evidence>
<dbReference type="Proteomes" id="UP000616151">
    <property type="component" value="Unassembled WGS sequence"/>
</dbReference>
<name>A0ACC5R5F2_9HYPH</name>
<accession>A0ACC5R5F2</accession>
<gene>
    <name evidence="1" type="ORF">JHL16_16180</name>
</gene>
<evidence type="ECO:0000313" key="1">
    <source>
        <dbReference type="EMBL" id="MBK1867896.1"/>
    </source>
</evidence>
<comment type="caution">
    <text evidence="1">The sequence shown here is derived from an EMBL/GenBank/DDBJ whole genome shotgun (WGS) entry which is preliminary data.</text>
</comment>
<proteinExistence type="predicted"/>
<organism evidence="1 2">
    <name type="scientific">Taklimakanibacter albus</name>
    <dbReference type="NCBI Taxonomy" id="2800327"/>
    <lineage>
        <taxon>Bacteria</taxon>
        <taxon>Pseudomonadati</taxon>
        <taxon>Pseudomonadota</taxon>
        <taxon>Alphaproteobacteria</taxon>
        <taxon>Hyphomicrobiales</taxon>
        <taxon>Aestuariivirgaceae</taxon>
        <taxon>Taklimakanibacter</taxon>
    </lineage>
</organism>
<reference evidence="1" key="1">
    <citation type="submission" date="2021-01" db="EMBL/GenBank/DDBJ databases">
        <authorList>
            <person name="Sun Q."/>
        </authorList>
    </citation>
    <scope>NUCLEOTIDE SEQUENCE</scope>
    <source>
        <strain evidence="1">YIM B02566</strain>
    </source>
</reference>